<reference evidence="4" key="1">
    <citation type="submission" date="2011-07" db="EMBL/GenBank/DDBJ databases">
        <title>The Genome Sequence of Exophiala (Wangiella) dermatitidis NIH/UT8656.</title>
        <authorList>
            <consortium name="The Broad Institute Genome Sequencing Platform"/>
            <person name="Cuomo C."/>
            <person name="Wang Z."/>
            <person name="Hunicke-Smith S."/>
            <person name="Szanislo P.J."/>
            <person name="Earl A."/>
            <person name="Young S.K."/>
            <person name="Zeng Q."/>
            <person name="Gargeya S."/>
            <person name="Fitzgerald M."/>
            <person name="Haas B."/>
            <person name="Abouelleil A."/>
            <person name="Alvarado L."/>
            <person name="Arachchi H.M."/>
            <person name="Berlin A."/>
            <person name="Brown A."/>
            <person name="Chapman S.B."/>
            <person name="Chen Z."/>
            <person name="Dunbar C."/>
            <person name="Freedman E."/>
            <person name="Gearin G."/>
            <person name="Gellesch M."/>
            <person name="Goldberg J."/>
            <person name="Griggs A."/>
            <person name="Gujja S."/>
            <person name="Heiman D."/>
            <person name="Howarth C."/>
            <person name="Larson L."/>
            <person name="Lui A."/>
            <person name="MacDonald P.J.P."/>
            <person name="Montmayeur A."/>
            <person name="Murphy C."/>
            <person name="Neiman D."/>
            <person name="Pearson M."/>
            <person name="Priest M."/>
            <person name="Roberts A."/>
            <person name="Saif S."/>
            <person name="Shea T."/>
            <person name="Shenoy N."/>
            <person name="Sisk P."/>
            <person name="Stolte C."/>
            <person name="Sykes S."/>
            <person name="Wortman J."/>
            <person name="Nusbaum C."/>
            <person name="Birren B."/>
        </authorList>
    </citation>
    <scope>NUCLEOTIDE SEQUENCE</scope>
    <source>
        <strain evidence="4">NIH/UT8656</strain>
    </source>
</reference>
<evidence type="ECO:0000313" key="4">
    <source>
        <dbReference type="EMBL" id="EHY54821.1"/>
    </source>
</evidence>
<dbReference type="GO" id="GO:0006631">
    <property type="term" value="P:fatty acid metabolic process"/>
    <property type="evidence" value="ECO:0007669"/>
    <property type="project" value="TreeGrafter"/>
</dbReference>
<evidence type="ECO:0000313" key="5">
    <source>
        <dbReference type="Proteomes" id="UP000007304"/>
    </source>
</evidence>
<dbReference type="Pfam" id="PF13193">
    <property type="entry name" value="AMP-binding_C"/>
    <property type="match status" value="1"/>
</dbReference>
<dbReference type="InterPro" id="IPR000873">
    <property type="entry name" value="AMP-dep_synth/lig_dom"/>
</dbReference>
<dbReference type="InParanoid" id="H6BRZ3"/>
<dbReference type="RefSeq" id="XP_009155282.1">
    <property type="nucleotide sequence ID" value="XM_009157034.1"/>
</dbReference>
<dbReference type="InterPro" id="IPR025110">
    <property type="entry name" value="AMP-bd_C"/>
</dbReference>
<dbReference type="InterPro" id="IPR020845">
    <property type="entry name" value="AMP-binding_CS"/>
</dbReference>
<evidence type="ECO:0000259" key="2">
    <source>
        <dbReference type="Pfam" id="PF00501"/>
    </source>
</evidence>
<dbReference type="Pfam" id="PF00501">
    <property type="entry name" value="AMP-binding"/>
    <property type="match status" value="1"/>
</dbReference>
<organism evidence="4 5">
    <name type="scientific">Exophiala dermatitidis (strain ATCC 34100 / CBS 525.76 / NIH/UT8656)</name>
    <name type="common">Black yeast</name>
    <name type="synonym">Wangiella dermatitidis</name>
    <dbReference type="NCBI Taxonomy" id="858893"/>
    <lineage>
        <taxon>Eukaryota</taxon>
        <taxon>Fungi</taxon>
        <taxon>Dikarya</taxon>
        <taxon>Ascomycota</taxon>
        <taxon>Pezizomycotina</taxon>
        <taxon>Eurotiomycetes</taxon>
        <taxon>Chaetothyriomycetidae</taxon>
        <taxon>Chaetothyriales</taxon>
        <taxon>Herpotrichiellaceae</taxon>
        <taxon>Exophiala</taxon>
    </lineage>
</organism>
<dbReference type="VEuPathDB" id="FungiDB:HMPREF1120_02984"/>
<keyword evidence="4" id="KW-0436">Ligase</keyword>
<name>H6BRZ3_EXODN</name>
<dbReference type="eggNOG" id="KOG1177">
    <property type="taxonomic scope" value="Eukaryota"/>
</dbReference>
<gene>
    <name evidence="4" type="ORF">HMPREF1120_02984</name>
</gene>
<protein>
    <submittedName>
        <fullName evidence="4">Long-chain fatty-acid-CoA ligase</fullName>
    </submittedName>
</protein>
<feature type="compositionally biased region" description="Polar residues" evidence="1">
    <location>
        <begin position="1"/>
        <end position="19"/>
    </location>
</feature>
<dbReference type="Gene3D" id="3.40.50.12780">
    <property type="entry name" value="N-terminal domain of ligase-like"/>
    <property type="match status" value="1"/>
</dbReference>
<dbReference type="AlphaFoldDB" id="H6BRZ3"/>
<sequence>MQQSRTGVQTPQNSTTKSLSVVEGPTHPPLTKITFGQLVDKQAEKYGSKDAIVVPWTGARLSYANLRERTQAVARGLLALGVKRKDHVAILCGDDERFIELFFACGKIGAVLVILNKTYTAFECERAIQHTGPTAFFVSDWVNHKRTDDIVELLRTKASALRLKTLVFVRNSTQQIRPLLSWEAFLEKGNNIPSSDLTRAEHLVTCNDIVNLQFTSGTTGDPKAVMLSHFNLINNAKFIGDCLQLVPEDVVCCPPPLFHCFGLCAGMLAAVTHGSSIVYASCDFDANAVARALAAEGCTILHGVPTMFSAIMAAVDKLGIKVNTIKNGIAAGTKVPPTLLEQLRDRLGFRHTAVCYGMTETSPSSFMTVPSDPLRMNLETVGRVLPHTMAKVVDGKGRILPRGARGEIAVSGYLVQQGYYKNPVKTSEVMIQDESGRIWMHTGDEGFFDDDGYCTITGRIKDIIIRGGENIYPLEIEERLLEFPGIIQAAAVGISDDKYGEEIGVFLQLAQDAIKPSLQEIRVWIRLVLAPQKAPRYLFWVGPGEATKQFPVTGSGKIRKDSLRSIGEKLKEQLPERRLNKL</sequence>
<feature type="domain" description="AMP-dependent synthetase/ligase" evidence="2">
    <location>
        <begin position="40"/>
        <end position="420"/>
    </location>
</feature>
<dbReference type="HOGENOM" id="CLU_000022_59_7_1"/>
<dbReference type="OMA" id="PHTAIRI"/>
<dbReference type="STRING" id="858893.H6BRZ3"/>
<proteinExistence type="predicted"/>
<dbReference type="Gene3D" id="3.30.300.30">
    <property type="match status" value="1"/>
</dbReference>
<dbReference type="InterPro" id="IPR045851">
    <property type="entry name" value="AMP-bd_C_sf"/>
</dbReference>
<evidence type="ECO:0000256" key="1">
    <source>
        <dbReference type="SAM" id="MobiDB-lite"/>
    </source>
</evidence>
<evidence type="ECO:0000259" key="3">
    <source>
        <dbReference type="Pfam" id="PF13193"/>
    </source>
</evidence>
<dbReference type="EMBL" id="JH226131">
    <property type="protein sequence ID" value="EHY54821.1"/>
    <property type="molecule type" value="Genomic_DNA"/>
</dbReference>
<dbReference type="PROSITE" id="PS00455">
    <property type="entry name" value="AMP_BINDING"/>
    <property type="match status" value="1"/>
</dbReference>
<dbReference type="InterPro" id="IPR042099">
    <property type="entry name" value="ANL_N_sf"/>
</dbReference>
<accession>H6BRZ3</accession>
<feature type="domain" description="AMP-binding enzyme C-terminal" evidence="3">
    <location>
        <begin position="475"/>
        <end position="557"/>
    </location>
</feature>
<dbReference type="GeneID" id="20307623"/>
<dbReference type="PANTHER" id="PTHR43201">
    <property type="entry name" value="ACYL-COA SYNTHETASE"/>
    <property type="match status" value="1"/>
</dbReference>
<dbReference type="PANTHER" id="PTHR43201:SF6">
    <property type="entry name" value="ACYL COA SYNTHETASE (EUROFUNG)"/>
    <property type="match status" value="1"/>
</dbReference>
<dbReference type="GO" id="GO:0031956">
    <property type="term" value="F:medium-chain fatty acid-CoA ligase activity"/>
    <property type="evidence" value="ECO:0007669"/>
    <property type="project" value="TreeGrafter"/>
</dbReference>
<keyword evidence="5" id="KW-1185">Reference proteome</keyword>
<dbReference type="Proteomes" id="UP000007304">
    <property type="component" value="Unassembled WGS sequence"/>
</dbReference>
<dbReference type="SUPFAM" id="SSF56801">
    <property type="entry name" value="Acetyl-CoA synthetase-like"/>
    <property type="match status" value="1"/>
</dbReference>
<feature type="region of interest" description="Disordered" evidence="1">
    <location>
        <begin position="1"/>
        <end position="25"/>
    </location>
</feature>